<feature type="region of interest" description="Disordered" evidence="1">
    <location>
        <begin position="172"/>
        <end position="213"/>
    </location>
</feature>
<dbReference type="PROSITE" id="PS51257">
    <property type="entry name" value="PROKAR_LIPOPROTEIN"/>
    <property type="match status" value="1"/>
</dbReference>
<organism evidence="3">
    <name type="scientific">Streptomyces sp. R21</name>
    <dbReference type="NCBI Taxonomy" id="3238627"/>
    <lineage>
        <taxon>Bacteria</taxon>
        <taxon>Bacillati</taxon>
        <taxon>Actinomycetota</taxon>
        <taxon>Actinomycetes</taxon>
        <taxon>Kitasatosporales</taxon>
        <taxon>Streptomycetaceae</taxon>
        <taxon>Streptomyces</taxon>
    </lineage>
</organism>
<keyword evidence="2" id="KW-0732">Signal</keyword>
<dbReference type="AlphaFoldDB" id="A0AB39P445"/>
<feature type="compositionally biased region" description="Low complexity" evidence="1">
    <location>
        <begin position="172"/>
        <end position="190"/>
    </location>
</feature>
<dbReference type="RefSeq" id="WP_369232557.1">
    <property type="nucleotide sequence ID" value="NZ_CP163435.1"/>
</dbReference>
<proteinExistence type="predicted"/>
<evidence type="ECO:0000256" key="1">
    <source>
        <dbReference type="SAM" id="MobiDB-lite"/>
    </source>
</evidence>
<protein>
    <recommendedName>
        <fullName evidence="4">Lipoprotein</fullName>
    </recommendedName>
</protein>
<gene>
    <name evidence="3" type="ORF">AB5J56_11310</name>
</gene>
<reference evidence="3" key="1">
    <citation type="submission" date="2024-07" db="EMBL/GenBank/DDBJ databases">
        <authorList>
            <person name="Yu S.T."/>
        </authorList>
    </citation>
    <scope>NUCLEOTIDE SEQUENCE</scope>
    <source>
        <strain evidence="3">R21</strain>
    </source>
</reference>
<name>A0AB39P445_9ACTN</name>
<evidence type="ECO:0000256" key="2">
    <source>
        <dbReference type="SAM" id="SignalP"/>
    </source>
</evidence>
<feature type="chain" id="PRO_5044307278" description="Lipoprotein" evidence="2">
    <location>
        <begin position="28"/>
        <end position="213"/>
    </location>
</feature>
<sequence>MIRTVRALSPLLLLPVLLLTGCGTEKAGAGASTPTADQAELDARAKALGIAPELVYITEVPGFTLAQQSVGVSGDDGFSASYWSQKAGAVLRLWVDRGTMTAAGCPKQPVAEAAPGDRTTCMRDGSAWYRSAGQHSEYAVPKKDHIVWIDADPRVPRTTLRKAALAAHRPSATELADLLPPAPTATPTAPVQRGDLPPNGDGAPNNDVPNEGG</sequence>
<evidence type="ECO:0000313" key="3">
    <source>
        <dbReference type="EMBL" id="XDQ25232.1"/>
    </source>
</evidence>
<evidence type="ECO:0008006" key="4">
    <source>
        <dbReference type="Google" id="ProtNLM"/>
    </source>
</evidence>
<accession>A0AB39P445</accession>
<dbReference type="EMBL" id="CP163435">
    <property type="protein sequence ID" value="XDQ25232.1"/>
    <property type="molecule type" value="Genomic_DNA"/>
</dbReference>
<feature type="signal peptide" evidence="2">
    <location>
        <begin position="1"/>
        <end position="27"/>
    </location>
</feature>